<reference evidence="1 2" key="1">
    <citation type="submission" date="2019-02" db="EMBL/GenBank/DDBJ databases">
        <title>Kribbella capetownensis sp. nov. and Kribbella speibonae sp. nov., isolated from soil.</title>
        <authorList>
            <person name="Curtis S.M."/>
            <person name="Norton I."/>
            <person name="Everest G.J."/>
            <person name="Meyers P.R."/>
        </authorList>
    </citation>
    <scope>NUCLEOTIDE SEQUENCE [LARGE SCALE GENOMIC DNA]</scope>
    <source>
        <strain evidence="1 2">DSM 27082</strain>
    </source>
</reference>
<dbReference type="Proteomes" id="UP000292695">
    <property type="component" value="Unassembled WGS sequence"/>
</dbReference>
<gene>
    <name evidence="1" type="ORF">E0H50_18345</name>
</gene>
<evidence type="ECO:0000313" key="1">
    <source>
        <dbReference type="EMBL" id="TCC32182.1"/>
    </source>
</evidence>
<accession>A0A4V2M3I5</accession>
<protein>
    <submittedName>
        <fullName evidence="1">Uncharacterized protein</fullName>
    </submittedName>
</protein>
<keyword evidence="2" id="KW-1185">Reference proteome</keyword>
<dbReference type="EMBL" id="SJKA01000006">
    <property type="protein sequence ID" value="TCC32182.1"/>
    <property type="molecule type" value="Genomic_DNA"/>
</dbReference>
<organism evidence="1 2">
    <name type="scientific">Kribbella sindirgiensis</name>
    <dbReference type="NCBI Taxonomy" id="1124744"/>
    <lineage>
        <taxon>Bacteria</taxon>
        <taxon>Bacillati</taxon>
        <taxon>Actinomycetota</taxon>
        <taxon>Actinomycetes</taxon>
        <taxon>Propionibacteriales</taxon>
        <taxon>Kribbellaceae</taxon>
        <taxon>Kribbella</taxon>
    </lineage>
</organism>
<dbReference type="AlphaFoldDB" id="A0A4V2M3I5"/>
<sequence>MSANPRSLVNPPVVERDLGTRNVISYFSTDVEQLFAGTVVDPRRQRFHERHGAWHIGEG</sequence>
<dbReference type="OrthoDB" id="9783791at2"/>
<dbReference type="RefSeq" id="WP_131289831.1">
    <property type="nucleotide sequence ID" value="NZ_SJKA01000006.1"/>
</dbReference>
<name>A0A4V2M3I5_9ACTN</name>
<evidence type="ECO:0000313" key="2">
    <source>
        <dbReference type="Proteomes" id="UP000292695"/>
    </source>
</evidence>
<comment type="caution">
    <text evidence="1">The sequence shown here is derived from an EMBL/GenBank/DDBJ whole genome shotgun (WGS) entry which is preliminary data.</text>
</comment>
<proteinExistence type="predicted"/>